<name>A0A4Y2KIK2_ARAVE</name>
<gene>
    <name evidence="2" type="ORF">AVEN_116434_1</name>
</gene>
<feature type="region of interest" description="Disordered" evidence="1">
    <location>
        <begin position="1"/>
        <end position="27"/>
    </location>
</feature>
<protein>
    <submittedName>
        <fullName evidence="2">Uncharacterized protein</fullName>
    </submittedName>
</protein>
<proteinExistence type="predicted"/>
<comment type="caution">
    <text evidence="2">The sequence shown here is derived from an EMBL/GenBank/DDBJ whole genome shotgun (WGS) entry which is preliminary data.</text>
</comment>
<accession>A0A4Y2KIK2</accession>
<dbReference type="Proteomes" id="UP000499080">
    <property type="component" value="Unassembled WGS sequence"/>
</dbReference>
<dbReference type="EMBL" id="BGPR01004688">
    <property type="protein sequence ID" value="GBN02251.1"/>
    <property type="molecule type" value="Genomic_DNA"/>
</dbReference>
<feature type="compositionally biased region" description="Polar residues" evidence="1">
    <location>
        <begin position="18"/>
        <end position="27"/>
    </location>
</feature>
<reference evidence="2 3" key="1">
    <citation type="journal article" date="2019" name="Sci. Rep.">
        <title>Orb-weaving spider Araneus ventricosus genome elucidates the spidroin gene catalogue.</title>
        <authorList>
            <person name="Kono N."/>
            <person name="Nakamura H."/>
            <person name="Ohtoshi R."/>
            <person name="Moran D.A.P."/>
            <person name="Shinohara A."/>
            <person name="Yoshida Y."/>
            <person name="Fujiwara M."/>
            <person name="Mori M."/>
            <person name="Tomita M."/>
            <person name="Arakawa K."/>
        </authorList>
    </citation>
    <scope>NUCLEOTIDE SEQUENCE [LARGE SCALE GENOMIC DNA]</scope>
</reference>
<dbReference type="AlphaFoldDB" id="A0A4Y2KIK2"/>
<keyword evidence="3" id="KW-1185">Reference proteome</keyword>
<evidence type="ECO:0000313" key="2">
    <source>
        <dbReference type="EMBL" id="GBN02251.1"/>
    </source>
</evidence>
<organism evidence="2 3">
    <name type="scientific">Araneus ventricosus</name>
    <name type="common">Orbweaver spider</name>
    <name type="synonym">Epeira ventricosa</name>
    <dbReference type="NCBI Taxonomy" id="182803"/>
    <lineage>
        <taxon>Eukaryota</taxon>
        <taxon>Metazoa</taxon>
        <taxon>Ecdysozoa</taxon>
        <taxon>Arthropoda</taxon>
        <taxon>Chelicerata</taxon>
        <taxon>Arachnida</taxon>
        <taxon>Araneae</taxon>
        <taxon>Araneomorphae</taxon>
        <taxon>Entelegynae</taxon>
        <taxon>Araneoidea</taxon>
        <taxon>Araneidae</taxon>
        <taxon>Araneus</taxon>
    </lineage>
</organism>
<evidence type="ECO:0000256" key="1">
    <source>
        <dbReference type="SAM" id="MobiDB-lite"/>
    </source>
</evidence>
<sequence>MHSTTTIRGHTDLRSLGKNYQGSKNLSTLDTKYKKELRGKLADHFSTSPNLSRHLSERRTNLFSPAWQKSRPVPLSQFSATVFTSLSEDNLAPDECSFNFGTSGSVLP</sequence>
<evidence type="ECO:0000313" key="3">
    <source>
        <dbReference type="Proteomes" id="UP000499080"/>
    </source>
</evidence>